<organism evidence="1 2">
    <name type="scientific">Menidia menidia</name>
    <name type="common">Atlantic silverside</name>
    <dbReference type="NCBI Taxonomy" id="238744"/>
    <lineage>
        <taxon>Eukaryota</taxon>
        <taxon>Metazoa</taxon>
        <taxon>Chordata</taxon>
        <taxon>Craniata</taxon>
        <taxon>Vertebrata</taxon>
        <taxon>Euteleostomi</taxon>
        <taxon>Actinopterygii</taxon>
        <taxon>Neopterygii</taxon>
        <taxon>Teleostei</taxon>
        <taxon>Neoteleostei</taxon>
        <taxon>Acanthomorphata</taxon>
        <taxon>Ovalentaria</taxon>
        <taxon>Atherinomorphae</taxon>
        <taxon>Atheriniformes</taxon>
        <taxon>Atherinopsidae</taxon>
        <taxon>Menidiinae</taxon>
        <taxon>Menidia</taxon>
    </lineage>
</organism>
<name>A0A8S4BZL2_9TELE</name>
<comment type="caution">
    <text evidence="1">The sequence shown here is derived from an EMBL/GenBank/DDBJ whole genome shotgun (WGS) entry which is preliminary data.</text>
</comment>
<dbReference type="Proteomes" id="UP000677803">
    <property type="component" value="Unassembled WGS sequence"/>
</dbReference>
<evidence type="ECO:0000313" key="1">
    <source>
        <dbReference type="EMBL" id="CAG6021880.1"/>
    </source>
</evidence>
<accession>A0A8S4BZL2</accession>
<sequence>MVPSQLRGDHVCHFVWTRPDRSLGGVSLTFKRPRTLTGKHSNTSGFGLTEPHAANIDEVETEVVEIEAKLDKAYKFQETAKYARH</sequence>
<keyword evidence="2" id="KW-1185">Reference proteome</keyword>
<evidence type="ECO:0000313" key="2">
    <source>
        <dbReference type="Proteomes" id="UP000677803"/>
    </source>
</evidence>
<proteinExistence type="predicted"/>
<gene>
    <name evidence="1" type="ORF">MMEN_LOCUS22072</name>
</gene>
<reference evidence="1" key="1">
    <citation type="submission" date="2021-05" db="EMBL/GenBank/DDBJ databases">
        <authorList>
            <person name="Tigano A."/>
        </authorList>
    </citation>
    <scope>NUCLEOTIDE SEQUENCE</scope>
</reference>
<dbReference type="EMBL" id="CAJRST010041110">
    <property type="protein sequence ID" value="CAG6021880.1"/>
    <property type="molecule type" value="Genomic_DNA"/>
</dbReference>
<dbReference type="AlphaFoldDB" id="A0A8S4BZL2"/>
<protein>
    <submittedName>
        <fullName evidence="1">(Atlantic silverside) hypothetical protein</fullName>
    </submittedName>
</protein>